<evidence type="ECO:0000313" key="13">
    <source>
        <dbReference type="Proteomes" id="UP000275777"/>
    </source>
</evidence>
<evidence type="ECO:0000256" key="2">
    <source>
        <dbReference type="ARBA" id="ARBA00005342"/>
    </source>
</evidence>
<evidence type="ECO:0000256" key="11">
    <source>
        <dbReference type="SAM" id="Phobius"/>
    </source>
</evidence>
<keyword evidence="8 11" id="KW-1133">Transmembrane helix</keyword>
<evidence type="ECO:0000256" key="6">
    <source>
        <dbReference type="ARBA" id="ARBA00022692"/>
    </source>
</evidence>
<accession>A0A447T7Q3</accession>
<evidence type="ECO:0000256" key="8">
    <source>
        <dbReference type="ARBA" id="ARBA00022989"/>
    </source>
</evidence>
<keyword evidence="9 11" id="KW-0472">Membrane</keyword>
<gene>
    <name evidence="12" type="primary">pitA_2</name>
    <name evidence="12" type="ORF">NCTC9695_01303</name>
</gene>
<evidence type="ECO:0000256" key="3">
    <source>
        <dbReference type="ARBA" id="ARBA00022448"/>
    </source>
</evidence>
<keyword evidence="3" id="KW-0813">Transport</keyword>
<comment type="subcellular location">
    <subcellularLocation>
        <location evidence="1">Cell membrane</location>
        <topology evidence="1">Multi-pass membrane protein</topology>
    </subcellularLocation>
</comment>
<evidence type="ECO:0000313" key="12">
    <source>
        <dbReference type="EMBL" id="VEB40899.1"/>
    </source>
</evidence>
<keyword evidence="6 11" id="KW-0812">Transmembrane</keyword>
<organism evidence="12 13">
    <name type="scientific">Chromobacterium violaceum</name>
    <dbReference type="NCBI Taxonomy" id="536"/>
    <lineage>
        <taxon>Bacteria</taxon>
        <taxon>Pseudomonadati</taxon>
        <taxon>Pseudomonadota</taxon>
        <taxon>Betaproteobacteria</taxon>
        <taxon>Neisseriales</taxon>
        <taxon>Chromobacteriaceae</taxon>
        <taxon>Chromobacterium</taxon>
    </lineage>
</organism>
<reference evidence="12 13" key="1">
    <citation type="submission" date="2018-12" db="EMBL/GenBank/DDBJ databases">
        <authorList>
            <consortium name="Pathogen Informatics"/>
        </authorList>
    </citation>
    <scope>NUCLEOTIDE SEQUENCE [LARGE SCALE GENOMIC DNA]</scope>
    <source>
        <strain evidence="12 13">NCTC9695</strain>
    </source>
</reference>
<evidence type="ECO:0000256" key="10">
    <source>
        <dbReference type="ARBA" id="ARBA00047348"/>
    </source>
</evidence>
<dbReference type="EMBL" id="LR134182">
    <property type="protein sequence ID" value="VEB40899.1"/>
    <property type="molecule type" value="Genomic_DNA"/>
</dbReference>
<evidence type="ECO:0000256" key="9">
    <source>
        <dbReference type="ARBA" id="ARBA00023136"/>
    </source>
</evidence>
<dbReference type="Proteomes" id="UP000275777">
    <property type="component" value="Chromosome"/>
</dbReference>
<evidence type="ECO:0000256" key="7">
    <source>
        <dbReference type="ARBA" id="ARBA00022847"/>
    </source>
</evidence>
<dbReference type="GO" id="GO:0005315">
    <property type="term" value="F:phosphate transmembrane transporter activity"/>
    <property type="evidence" value="ECO:0007669"/>
    <property type="project" value="InterPro"/>
</dbReference>
<protein>
    <submittedName>
        <fullName evidence="12">Low-affinity inorganic phosphate transporter 1</fullName>
    </submittedName>
</protein>
<dbReference type="Pfam" id="PF01384">
    <property type="entry name" value="PHO4"/>
    <property type="match status" value="1"/>
</dbReference>
<dbReference type="AlphaFoldDB" id="A0A447T7Q3"/>
<keyword evidence="4" id="KW-1003">Cell membrane</keyword>
<dbReference type="InterPro" id="IPR001204">
    <property type="entry name" value="Phos_transporter"/>
</dbReference>
<feature type="transmembrane region" description="Helical" evidence="11">
    <location>
        <begin position="12"/>
        <end position="32"/>
    </location>
</feature>
<dbReference type="PANTHER" id="PTHR11101:SF65">
    <property type="entry name" value="LOW-AFFINITY INORGANIC PHOSPHATE TRANSPORTER PITA-RELATED"/>
    <property type="match status" value="1"/>
</dbReference>
<evidence type="ECO:0000256" key="5">
    <source>
        <dbReference type="ARBA" id="ARBA00022592"/>
    </source>
</evidence>
<evidence type="ECO:0000256" key="1">
    <source>
        <dbReference type="ARBA" id="ARBA00004651"/>
    </source>
</evidence>
<dbReference type="GO" id="GO:0005886">
    <property type="term" value="C:plasma membrane"/>
    <property type="evidence" value="ECO:0007669"/>
    <property type="project" value="UniProtKB-SubCell"/>
</dbReference>
<name>A0A447T7Q3_CHRVL</name>
<dbReference type="PANTHER" id="PTHR11101">
    <property type="entry name" value="PHOSPHATE TRANSPORTER"/>
    <property type="match status" value="1"/>
</dbReference>
<dbReference type="GO" id="GO:0035435">
    <property type="term" value="P:phosphate ion transmembrane transport"/>
    <property type="evidence" value="ECO:0007669"/>
    <property type="project" value="TreeGrafter"/>
</dbReference>
<comment type="similarity">
    <text evidence="2">Belongs to the inorganic phosphate transporter (PiT) (TC 2.A.20) family. Pit subfamily.</text>
</comment>
<feature type="transmembrane region" description="Helical" evidence="11">
    <location>
        <begin position="96"/>
        <end position="116"/>
    </location>
</feature>
<sequence>MLDLFSGLDTHVAITLMLSLGFVLAFEFINGFHDTANAVATVIYTQSMKPRLAVFYSGVCNFLGVMSGGLAVAYAIVHLLPVDLLISVNTSRGMAMVFALLAAAILWNLGTWYLGLPASSSHTLIGAILGVGVANSFINHTSLSHGINWARRSTSAPRYWCRRSPAR</sequence>
<evidence type="ECO:0000256" key="4">
    <source>
        <dbReference type="ARBA" id="ARBA00022475"/>
    </source>
</evidence>
<feature type="transmembrane region" description="Helical" evidence="11">
    <location>
        <begin position="53"/>
        <end position="76"/>
    </location>
</feature>
<keyword evidence="7" id="KW-0769">Symport</keyword>
<proteinExistence type="inferred from homology"/>
<dbReference type="GO" id="GO:0015293">
    <property type="term" value="F:symporter activity"/>
    <property type="evidence" value="ECO:0007669"/>
    <property type="project" value="UniProtKB-KW"/>
</dbReference>
<keyword evidence="5" id="KW-0592">Phosphate transport</keyword>
<comment type="catalytic activity">
    <reaction evidence="10">
        <text>phosphate(in) + H(+)(in) = phosphate(out) + H(+)(out)</text>
        <dbReference type="Rhea" id="RHEA:29939"/>
        <dbReference type="ChEBI" id="CHEBI:15378"/>
        <dbReference type="ChEBI" id="CHEBI:43474"/>
    </reaction>
</comment>